<keyword evidence="2" id="KW-1185">Reference proteome</keyword>
<dbReference type="InterPro" id="IPR008183">
    <property type="entry name" value="Aldose_1/G6P_1-epimerase"/>
</dbReference>
<reference evidence="1 2" key="1">
    <citation type="submission" date="2017-11" db="EMBL/GenBank/DDBJ databases">
        <title>Genomic Encyclopedia of Type Strains, Phase III (KMG-III): the genomes of soil and plant-associated and newly described type strains.</title>
        <authorList>
            <person name="Whitman W."/>
        </authorList>
    </citation>
    <scope>NUCLEOTIDE SEQUENCE [LARGE SCALE GENOMIC DNA]</scope>
    <source>
        <strain evidence="1 2">CGMCC 1.12274</strain>
    </source>
</reference>
<dbReference type="Proteomes" id="UP000232587">
    <property type="component" value="Unassembled WGS sequence"/>
</dbReference>
<dbReference type="GO" id="GO:0005975">
    <property type="term" value="P:carbohydrate metabolic process"/>
    <property type="evidence" value="ECO:0007669"/>
    <property type="project" value="InterPro"/>
</dbReference>
<dbReference type="OrthoDB" id="9795355at2"/>
<evidence type="ECO:0000313" key="1">
    <source>
        <dbReference type="EMBL" id="PKB19465.1"/>
    </source>
</evidence>
<dbReference type="SUPFAM" id="SSF74650">
    <property type="entry name" value="Galactose mutarotase-like"/>
    <property type="match status" value="1"/>
</dbReference>
<dbReference type="InterPro" id="IPR011013">
    <property type="entry name" value="Gal_mutarotase_sf_dom"/>
</dbReference>
<dbReference type="GO" id="GO:0016853">
    <property type="term" value="F:isomerase activity"/>
    <property type="evidence" value="ECO:0007669"/>
    <property type="project" value="InterPro"/>
</dbReference>
<dbReference type="CDD" id="cd09024">
    <property type="entry name" value="Aldose_epim_lacX"/>
    <property type="match status" value="1"/>
</dbReference>
<dbReference type="PANTHER" id="PTHR11122:SF13">
    <property type="entry name" value="GLUCOSE-6-PHOSPHATE 1-EPIMERASE"/>
    <property type="match status" value="1"/>
</dbReference>
<dbReference type="GO" id="GO:0030246">
    <property type="term" value="F:carbohydrate binding"/>
    <property type="evidence" value="ECO:0007669"/>
    <property type="project" value="InterPro"/>
</dbReference>
<evidence type="ECO:0000313" key="2">
    <source>
        <dbReference type="Proteomes" id="UP000232587"/>
    </source>
</evidence>
<dbReference type="AlphaFoldDB" id="A0A2N0HKS5"/>
<sequence>MPNAVIASDQLRAEISPRGAELQRLTTADGLELLWDGDPAVWSGRAPLLFPIVGALAEGHFRYGGRNYPMARHGFARVSTFALVDTRADLATFRLVDTPDTREDYPFEFVLDVTHSVEGATLTCKAVVTNTGEKTMPLSFGFHPALRWPLPFGAPRGDHCLTFAEDEPAPIRRLDEDGLLRAERLPSPVERGTLRLDDGLFDDDALVFDAPVSRSVTYGAPGKPGLRVDFEGMPYLVVWTKPGADYVCIEPWQGQPDPAGFTGDIRDKPGVVLVQPGDEARFALNLTLER</sequence>
<dbReference type="PANTHER" id="PTHR11122">
    <property type="entry name" value="APOSPORY-ASSOCIATED PROTEIN C-RELATED"/>
    <property type="match status" value="1"/>
</dbReference>
<dbReference type="Gene3D" id="2.70.98.10">
    <property type="match status" value="1"/>
</dbReference>
<comment type="caution">
    <text evidence="1">The sequence shown here is derived from an EMBL/GenBank/DDBJ whole genome shotgun (WGS) entry which is preliminary data.</text>
</comment>
<protein>
    <submittedName>
        <fullName evidence="1">Galactose mutarotase-like enzyme</fullName>
    </submittedName>
</protein>
<dbReference type="RefSeq" id="WP_100866928.1">
    <property type="nucleotide sequence ID" value="NZ_PHUF01000003.1"/>
</dbReference>
<dbReference type="Pfam" id="PF01263">
    <property type="entry name" value="Aldose_epim"/>
    <property type="match status" value="1"/>
</dbReference>
<proteinExistence type="predicted"/>
<accession>A0A2N0HKS5</accession>
<dbReference type="EMBL" id="PHUF01000003">
    <property type="protein sequence ID" value="PKB19465.1"/>
    <property type="molecule type" value="Genomic_DNA"/>
</dbReference>
<dbReference type="InterPro" id="IPR037481">
    <property type="entry name" value="LacX"/>
</dbReference>
<organism evidence="1 2">
    <name type="scientific">Novosphingobium kunmingense</name>
    <dbReference type="NCBI Taxonomy" id="1211806"/>
    <lineage>
        <taxon>Bacteria</taxon>
        <taxon>Pseudomonadati</taxon>
        <taxon>Pseudomonadota</taxon>
        <taxon>Alphaproteobacteria</taxon>
        <taxon>Sphingomonadales</taxon>
        <taxon>Sphingomonadaceae</taxon>
        <taxon>Novosphingobium</taxon>
    </lineage>
</organism>
<name>A0A2N0HKS5_9SPHN</name>
<gene>
    <name evidence="1" type="ORF">B0I00_1701</name>
</gene>
<dbReference type="InterPro" id="IPR014718">
    <property type="entry name" value="GH-type_carb-bd"/>
</dbReference>